<sequence length="144" mass="16235">MAGVALNLIKLSVGPKDVHELRRLQAERLVVQPPLRHWTRMIPRRREELLDGGSIYWVIGGFVRVRQKLLDLVEDQDTEGRARVALVLDPELVPVELRPQKPFQGWRYLTAVDAPGDVGDGPVASGLETIPPKLRVELRRLGLL</sequence>
<accession>A0ABV6JWQ5</accession>
<dbReference type="EMBL" id="JBHLUN010000012">
    <property type="protein sequence ID" value="MFC0410069.1"/>
    <property type="molecule type" value="Genomic_DNA"/>
</dbReference>
<organism evidence="1 2">
    <name type="scientific">Roseomonas elaeocarpi</name>
    <dbReference type="NCBI Taxonomy" id="907779"/>
    <lineage>
        <taxon>Bacteria</taxon>
        <taxon>Pseudomonadati</taxon>
        <taxon>Pseudomonadota</taxon>
        <taxon>Alphaproteobacteria</taxon>
        <taxon>Acetobacterales</taxon>
        <taxon>Roseomonadaceae</taxon>
        <taxon>Roseomonas</taxon>
    </lineage>
</organism>
<dbReference type="PIRSF" id="PIRSF032025">
    <property type="entry name" value="UCP032025"/>
    <property type="match status" value="1"/>
</dbReference>
<protein>
    <submittedName>
        <fullName evidence="1">DUF1489 family protein</fullName>
    </submittedName>
</protein>
<dbReference type="InterPro" id="IPR008320">
    <property type="entry name" value="UCP032025"/>
</dbReference>
<gene>
    <name evidence="1" type="ORF">ACFFGY_17590</name>
</gene>
<proteinExistence type="predicted"/>
<keyword evidence="2" id="KW-1185">Reference proteome</keyword>
<reference evidence="1 2" key="1">
    <citation type="submission" date="2024-09" db="EMBL/GenBank/DDBJ databases">
        <authorList>
            <person name="Sun Q."/>
            <person name="Mori K."/>
        </authorList>
    </citation>
    <scope>NUCLEOTIDE SEQUENCE [LARGE SCALE GENOMIC DNA]</scope>
    <source>
        <strain evidence="1 2">TBRC 5777</strain>
    </source>
</reference>
<dbReference type="RefSeq" id="WP_377045814.1">
    <property type="nucleotide sequence ID" value="NZ_JBHLUN010000012.1"/>
</dbReference>
<comment type="caution">
    <text evidence="1">The sequence shown here is derived from an EMBL/GenBank/DDBJ whole genome shotgun (WGS) entry which is preliminary data.</text>
</comment>
<dbReference type="Pfam" id="PF07370">
    <property type="entry name" value="DUF1489"/>
    <property type="match status" value="1"/>
</dbReference>
<evidence type="ECO:0000313" key="1">
    <source>
        <dbReference type="EMBL" id="MFC0410069.1"/>
    </source>
</evidence>
<dbReference type="Proteomes" id="UP001589865">
    <property type="component" value="Unassembled WGS sequence"/>
</dbReference>
<name>A0ABV6JWQ5_9PROT</name>
<evidence type="ECO:0000313" key="2">
    <source>
        <dbReference type="Proteomes" id="UP001589865"/>
    </source>
</evidence>